<feature type="repeat" description="PPR" evidence="2">
    <location>
        <begin position="521"/>
        <end position="555"/>
    </location>
</feature>
<keyword evidence="3" id="KW-0812">Transmembrane</keyword>
<dbReference type="Pfam" id="PF17177">
    <property type="entry name" value="PPR_long"/>
    <property type="match status" value="1"/>
</dbReference>
<keyword evidence="3" id="KW-1133">Transmembrane helix</keyword>
<dbReference type="EMBL" id="CAUYUJ010014402">
    <property type="protein sequence ID" value="CAK0840806.1"/>
    <property type="molecule type" value="Genomic_DNA"/>
</dbReference>
<feature type="repeat" description="PPR" evidence="2">
    <location>
        <begin position="556"/>
        <end position="590"/>
    </location>
</feature>
<feature type="repeat" description="PPR" evidence="2">
    <location>
        <begin position="662"/>
        <end position="696"/>
    </location>
</feature>
<evidence type="ECO:0000256" key="2">
    <source>
        <dbReference type="PROSITE-ProRule" id="PRU00708"/>
    </source>
</evidence>
<name>A0ABN9T6V3_9DINO</name>
<proteinExistence type="predicted"/>
<evidence type="ECO:0000313" key="6">
    <source>
        <dbReference type="Proteomes" id="UP001189429"/>
    </source>
</evidence>
<keyword evidence="1" id="KW-0677">Repeat</keyword>
<keyword evidence="3" id="KW-0472">Membrane</keyword>
<dbReference type="InterPro" id="IPR033443">
    <property type="entry name" value="PROP1-like_PPR_dom"/>
</dbReference>
<evidence type="ECO:0000313" key="5">
    <source>
        <dbReference type="EMBL" id="CAK0840806.1"/>
    </source>
</evidence>
<sequence>MSVLQWFSDVFSAGSQSEILQAGLEEAVMIVVFAVAISLHTFLFGGFGAKAKPRKGVKGSIKTKASPDVKEVGDRKGTASARDDAAAFRAGVRDLRAALAASDLHAALRHLRTVAPQWRAAGDATPSAAPDGLLQGLVRLAVEQSMVPLLLAALGQCGLLTERVVEAVLRDPAQRASAASVLQVLQLAQGQGIAPTSAMNCALIGALGVERRVQEALAVFDACAEKPACLHNAILGVLVGHCDMPGAERILAGASAAGVADATTYGTVIKAYLKGGNVQPARATMEAMRAAGLPPSVVILNEFLKASLASGSDDFWKVIDDMVACGAHPNQVTCSILLKNIQSSSCAADVERTMAVLNLMGDQMGGFTGSMGDQMDEVLLFSACEAAVRAGRADLVHKLLERLGGEGGARVRGAQTYGSIIRARGYVGDLDGVRSTWAEMRSQGITPTSVTTGCMVEALVSNDGPEAGHRLIREMLGEEELRPLINSVIYNSVLKGFVQHKMFDRVWDVQAEMRRERVQPSIVTYNTIVDACAKSNGMSRVPALMEEMASSDIQAGAVTYSTMMKGYVQENRVDKAFELMDEMKTKGFKPDDYSYNALLDGCARQGLFDSGMQLLADMQDSGIKPSSFTLSVVVKLANRSNRLDKAFEICDDLSRRFGVRLNVHVYNNLMQACTAHRDVGRALEVLARAVGERVRPDARTYTVLLRGCLTAGDARAAAGLLAAACGVRSPAPPVADVAGLQVRGGLPSELISEALGGIAAQRGCEELAVRLAKDLGGAPGVKLDPKVAVRLVSRHAR</sequence>
<feature type="repeat" description="PPR" evidence="2">
    <location>
        <begin position="486"/>
        <end position="520"/>
    </location>
</feature>
<dbReference type="InterPro" id="IPR011990">
    <property type="entry name" value="TPR-like_helical_dom_sf"/>
</dbReference>
<feature type="domain" description="PROP1-like PPR" evidence="4">
    <location>
        <begin position="609"/>
        <end position="715"/>
    </location>
</feature>
<feature type="transmembrane region" description="Helical" evidence="3">
    <location>
        <begin position="27"/>
        <end position="49"/>
    </location>
</feature>
<feature type="repeat" description="PPR" evidence="2">
    <location>
        <begin position="261"/>
        <end position="295"/>
    </location>
</feature>
<reference evidence="5" key="1">
    <citation type="submission" date="2023-10" db="EMBL/GenBank/DDBJ databases">
        <authorList>
            <person name="Chen Y."/>
            <person name="Shah S."/>
            <person name="Dougan E. K."/>
            <person name="Thang M."/>
            <person name="Chan C."/>
        </authorList>
    </citation>
    <scope>NUCLEOTIDE SEQUENCE [LARGE SCALE GENOMIC DNA]</scope>
</reference>
<dbReference type="PROSITE" id="PS51375">
    <property type="entry name" value="PPR"/>
    <property type="match status" value="7"/>
</dbReference>
<accession>A0ABN9T6V3</accession>
<dbReference type="Pfam" id="PF13041">
    <property type="entry name" value="PPR_2"/>
    <property type="match status" value="2"/>
</dbReference>
<dbReference type="Pfam" id="PF01535">
    <property type="entry name" value="PPR"/>
    <property type="match status" value="1"/>
</dbReference>
<evidence type="ECO:0000256" key="1">
    <source>
        <dbReference type="ARBA" id="ARBA00022737"/>
    </source>
</evidence>
<feature type="repeat" description="PPR" evidence="2">
    <location>
        <begin position="591"/>
        <end position="625"/>
    </location>
</feature>
<organism evidence="5 6">
    <name type="scientific">Prorocentrum cordatum</name>
    <dbReference type="NCBI Taxonomy" id="2364126"/>
    <lineage>
        <taxon>Eukaryota</taxon>
        <taxon>Sar</taxon>
        <taxon>Alveolata</taxon>
        <taxon>Dinophyceae</taxon>
        <taxon>Prorocentrales</taxon>
        <taxon>Prorocentraceae</taxon>
        <taxon>Prorocentrum</taxon>
    </lineage>
</organism>
<evidence type="ECO:0000256" key="3">
    <source>
        <dbReference type="SAM" id="Phobius"/>
    </source>
</evidence>
<keyword evidence="6" id="KW-1185">Reference proteome</keyword>
<comment type="caution">
    <text evidence="5">The sequence shown here is derived from an EMBL/GenBank/DDBJ whole genome shotgun (WGS) entry which is preliminary data.</text>
</comment>
<dbReference type="Gene3D" id="1.25.40.10">
    <property type="entry name" value="Tetratricopeptide repeat domain"/>
    <property type="match status" value="4"/>
</dbReference>
<feature type="repeat" description="PPR" evidence="2">
    <location>
        <begin position="413"/>
        <end position="447"/>
    </location>
</feature>
<gene>
    <name evidence="5" type="ORF">PCOR1329_LOCUS36152</name>
</gene>
<dbReference type="PANTHER" id="PTHR47936">
    <property type="entry name" value="PPR_LONG DOMAIN-CONTAINING PROTEIN"/>
    <property type="match status" value="1"/>
</dbReference>
<evidence type="ECO:0000259" key="4">
    <source>
        <dbReference type="Pfam" id="PF17177"/>
    </source>
</evidence>
<dbReference type="InterPro" id="IPR002885">
    <property type="entry name" value="PPR_rpt"/>
</dbReference>
<protein>
    <recommendedName>
        <fullName evidence="4">PROP1-like PPR domain-containing protein</fullName>
    </recommendedName>
</protein>
<dbReference type="Proteomes" id="UP001189429">
    <property type="component" value="Unassembled WGS sequence"/>
</dbReference>
<dbReference type="NCBIfam" id="TIGR00756">
    <property type="entry name" value="PPR"/>
    <property type="match status" value="4"/>
</dbReference>
<dbReference type="PANTHER" id="PTHR47936:SF1">
    <property type="entry name" value="PENTATRICOPEPTIDE REPEAT-CONTAINING PROTEIN GUN1, CHLOROPLASTIC"/>
    <property type="match status" value="1"/>
</dbReference>